<accession>A0ABW4LXD6</accession>
<reference evidence="3" key="1">
    <citation type="journal article" date="2019" name="Int. J. Syst. Evol. Microbiol.">
        <title>The Global Catalogue of Microorganisms (GCM) 10K type strain sequencing project: providing services to taxonomists for standard genome sequencing and annotation.</title>
        <authorList>
            <consortium name="The Broad Institute Genomics Platform"/>
            <consortium name="The Broad Institute Genome Sequencing Center for Infectious Disease"/>
            <person name="Wu L."/>
            <person name="Ma J."/>
        </authorList>
    </citation>
    <scope>NUCLEOTIDE SEQUENCE [LARGE SCALE GENOMIC DNA]</scope>
    <source>
        <strain evidence="3">CCUG 49339</strain>
    </source>
</reference>
<dbReference type="EMBL" id="JBHUEM010000049">
    <property type="protein sequence ID" value="MFD1738838.1"/>
    <property type="molecule type" value="Genomic_DNA"/>
</dbReference>
<evidence type="ECO:0000259" key="1">
    <source>
        <dbReference type="Pfam" id="PF04545"/>
    </source>
</evidence>
<dbReference type="Proteomes" id="UP001597214">
    <property type="component" value="Unassembled WGS sequence"/>
</dbReference>
<organism evidence="2 3">
    <name type="scientific">Bacillus salitolerans</name>
    <dbReference type="NCBI Taxonomy" id="1437434"/>
    <lineage>
        <taxon>Bacteria</taxon>
        <taxon>Bacillati</taxon>
        <taxon>Bacillota</taxon>
        <taxon>Bacilli</taxon>
        <taxon>Bacillales</taxon>
        <taxon>Bacillaceae</taxon>
        <taxon>Bacillus</taxon>
    </lineage>
</organism>
<dbReference type="RefSeq" id="WP_377930063.1">
    <property type="nucleotide sequence ID" value="NZ_JBHUEM010000049.1"/>
</dbReference>
<keyword evidence="3" id="KW-1185">Reference proteome</keyword>
<feature type="domain" description="RNA polymerase sigma-70 region 4" evidence="1">
    <location>
        <begin position="213"/>
        <end position="259"/>
    </location>
</feature>
<gene>
    <name evidence="2" type="ORF">ACFSCX_20175</name>
</gene>
<protein>
    <submittedName>
        <fullName evidence="2">Sigma-70 family RNA polymerase sigma factor</fullName>
    </submittedName>
</protein>
<sequence>MLYEVRGSYHYPDLPTENLVDVSLYYSKNILVPIEIKSERPIFNALDLEELALTIVDERREIENEFKKKSTKKKMSNFHLLNIRYLAYLEGNERHAKNRIFSSFLDDVQHQFLLVLSLLSYKNYPLVLDDVFRQHYFEYRFISYLTTYFYYESVKYDKNIRRRNERETATLDSSIEEGLTLKDSIPANEKSSSSRETFKDLLTNDLLIESFKILSNQQQSILNYYYVKGYKEREISDLLDISQQAVSKAKRKAIEKLKKLMKGG</sequence>
<comment type="caution">
    <text evidence="2">The sequence shown here is derived from an EMBL/GenBank/DDBJ whole genome shotgun (WGS) entry which is preliminary data.</text>
</comment>
<dbReference type="InterPro" id="IPR007630">
    <property type="entry name" value="RNA_pol_sigma70_r4"/>
</dbReference>
<evidence type="ECO:0000313" key="3">
    <source>
        <dbReference type="Proteomes" id="UP001597214"/>
    </source>
</evidence>
<name>A0ABW4LXD6_9BACI</name>
<evidence type="ECO:0000313" key="2">
    <source>
        <dbReference type="EMBL" id="MFD1738838.1"/>
    </source>
</evidence>
<dbReference type="Pfam" id="PF04545">
    <property type="entry name" value="Sigma70_r4"/>
    <property type="match status" value="1"/>
</dbReference>
<dbReference type="NCBIfam" id="TIGR02937">
    <property type="entry name" value="sigma70-ECF"/>
    <property type="match status" value="1"/>
</dbReference>
<proteinExistence type="predicted"/>
<dbReference type="InterPro" id="IPR013324">
    <property type="entry name" value="RNA_pol_sigma_r3/r4-like"/>
</dbReference>
<dbReference type="SUPFAM" id="SSF88659">
    <property type="entry name" value="Sigma3 and sigma4 domains of RNA polymerase sigma factors"/>
    <property type="match status" value="1"/>
</dbReference>
<dbReference type="Gene3D" id="1.20.140.160">
    <property type="match status" value="1"/>
</dbReference>
<dbReference type="InterPro" id="IPR014284">
    <property type="entry name" value="RNA_pol_sigma-70_dom"/>
</dbReference>